<dbReference type="AlphaFoldDB" id="A0AAV5V0P1"/>
<evidence type="ECO:0000313" key="4">
    <source>
        <dbReference type="Proteomes" id="UP001432322"/>
    </source>
</evidence>
<evidence type="ECO:0000259" key="2">
    <source>
        <dbReference type="SMART" id="SM00355"/>
    </source>
</evidence>
<feature type="domain" description="C2H2-type" evidence="2">
    <location>
        <begin position="281"/>
        <end position="302"/>
    </location>
</feature>
<comment type="caution">
    <text evidence="3">The sequence shown here is derived from an EMBL/GenBank/DDBJ whole genome shotgun (WGS) entry which is preliminary data.</text>
</comment>
<dbReference type="InterPro" id="IPR013087">
    <property type="entry name" value="Znf_C2H2_type"/>
</dbReference>
<feature type="region of interest" description="Disordered" evidence="1">
    <location>
        <begin position="29"/>
        <end position="58"/>
    </location>
</feature>
<protein>
    <recommendedName>
        <fullName evidence="2">C2H2-type domain-containing protein</fullName>
    </recommendedName>
</protein>
<accession>A0AAV5V0P1</accession>
<reference evidence="3" key="1">
    <citation type="submission" date="2023-10" db="EMBL/GenBank/DDBJ databases">
        <title>Genome assembly of Pristionchus species.</title>
        <authorList>
            <person name="Yoshida K."/>
            <person name="Sommer R.J."/>
        </authorList>
    </citation>
    <scope>NUCLEOTIDE SEQUENCE</scope>
    <source>
        <strain evidence="3">RS5133</strain>
    </source>
</reference>
<proteinExistence type="predicted"/>
<feature type="domain" description="C2H2-type" evidence="2">
    <location>
        <begin position="245"/>
        <end position="269"/>
    </location>
</feature>
<feature type="domain" description="C2H2-type" evidence="2">
    <location>
        <begin position="183"/>
        <end position="207"/>
    </location>
</feature>
<feature type="non-terminal residue" evidence="3">
    <location>
        <position position="1"/>
    </location>
</feature>
<organism evidence="3 4">
    <name type="scientific">Pristionchus fissidentatus</name>
    <dbReference type="NCBI Taxonomy" id="1538716"/>
    <lineage>
        <taxon>Eukaryota</taxon>
        <taxon>Metazoa</taxon>
        <taxon>Ecdysozoa</taxon>
        <taxon>Nematoda</taxon>
        <taxon>Chromadorea</taxon>
        <taxon>Rhabditida</taxon>
        <taxon>Rhabditina</taxon>
        <taxon>Diplogasteromorpha</taxon>
        <taxon>Diplogasteroidea</taxon>
        <taxon>Neodiplogasteridae</taxon>
        <taxon>Pristionchus</taxon>
    </lineage>
</organism>
<feature type="compositionally biased region" description="Basic and acidic residues" evidence="1">
    <location>
        <begin position="37"/>
        <end position="52"/>
    </location>
</feature>
<dbReference type="EMBL" id="BTSY01000002">
    <property type="protein sequence ID" value="GMT13102.1"/>
    <property type="molecule type" value="Genomic_DNA"/>
</dbReference>
<keyword evidence="4" id="KW-1185">Reference proteome</keyword>
<sequence length="346" mass="38100">PLGRPDSTDPTIRIDTAREFAVQLANDCDANSAHGGSHGDADLEKHTVVKTEEPEDTVDVESIDEPMDTVPGAALDGLQDTVPAAADVADKDTMPPLLVREDIALGRTQLRIERALDEHIPTVSKSPSATVAVPVIVPVRRAYDDRVKQVLGRLQKRLELGLFPPKAKRKKQPARCHIVQQRFECDNCDFFARTEQKLAQHRNSMCHRCRATVPSCAMAGHWQEHFENFRAALPDTPDTRYPPGLCCPFCPRVQFGCLSEVHHHMESTHKTLLEDEAPLIFCCLQCSIAFPTLPALSDHWKHRGCDLWLSFDQTAAEAAINSAAARAAALDAAAAAGASVQYHQLR</sequence>
<dbReference type="Proteomes" id="UP001432322">
    <property type="component" value="Unassembled WGS sequence"/>
</dbReference>
<evidence type="ECO:0000313" key="3">
    <source>
        <dbReference type="EMBL" id="GMT13102.1"/>
    </source>
</evidence>
<name>A0AAV5V0P1_9BILA</name>
<evidence type="ECO:0000256" key="1">
    <source>
        <dbReference type="SAM" id="MobiDB-lite"/>
    </source>
</evidence>
<dbReference type="SMART" id="SM00355">
    <property type="entry name" value="ZnF_C2H2"/>
    <property type="match status" value="3"/>
</dbReference>
<gene>
    <name evidence="3" type="ORF">PFISCL1PPCAC_4399</name>
</gene>